<organism evidence="6 7">
    <name type="scientific">Daucus carota subsp. sativus</name>
    <name type="common">Carrot</name>
    <dbReference type="NCBI Taxonomy" id="79200"/>
    <lineage>
        <taxon>Eukaryota</taxon>
        <taxon>Viridiplantae</taxon>
        <taxon>Streptophyta</taxon>
        <taxon>Embryophyta</taxon>
        <taxon>Tracheophyta</taxon>
        <taxon>Spermatophyta</taxon>
        <taxon>Magnoliopsida</taxon>
        <taxon>eudicotyledons</taxon>
        <taxon>Gunneridae</taxon>
        <taxon>Pentapetalae</taxon>
        <taxon>asterids</taxon>
        <taxon>campanulids</taxon>
        <taxon>Apiales</taxon>
        <taxon>Apiaceae</taxon>
        <taxon>Apioideae</taxon>
        <taxon>Scandiceae</taxon>
        <taxon>Daucinae</taxon>
        <taxon>Daucus</taxon>
        <taxon>Daucus sect. Daucus</taxon>
    </lineage>
</organism>
<proteinExistence type="predicted"/>
<sequence>MDLSGVVVEKFIKILTIADMESDEMKLPGKIISKYGNLIPNTFLLKFLNGYEVPVMHNEENGTISGLSTVYADLDLKVGEMLVFEFDGSMHFNVYVIGTDRLEIEYPCVVHQFQKTRPRNGISLPLKYHTRFLV</sequence>
<dbReference type="InterPro" id="IPR015300">
    <property type="entry name" value="DNA-bd_pseudobarrel_sf"/>
</dbReference>
<gene>
    <name evidence="6" type="ORF">DCAR_0101889</name>
</gene>
<comment type="subcellular location">
    <subcellularLocation>
        <location evidence="1">Nucleus</location>
    </subcellularLocation>
</comment>
<evidence type="ECO:0000256" key="1">
    <source>
        <dbReference type="ARBA" id="ARBA00004123"/>
    </source>
</evidence>
<keyword evidence="4" id="KW-0804">Transcription</keyword>
<reference evidence="6" key="1">
    <citation type="journal article" date="2016" name="Nat. Genet.">
        <title>A high-quality carrot genome assembly provides new insights into carotenoid accumulation and asterid genome evolution.</title>
        <authorList>
            <person name="Iorizzo M."/>
            <person name="Ellison S."/>
            <person name="Senalik D."/>
            <person name="Zeng P."/>
            <person name="Satapoomin P."/>
            <person name="Huang J."/>
            <person name="Bowman M."/>
            <person name="Iovene M."/>
            <person name="Sanseverino W."/>
            <person name="Cavagnaro P."/>
            <person name="Yildiz M."/>
            <person name="Macko-Podgorni A."/>
            <person name="Moranska E."/>
            <person name="Grzebelus E."/>
            <person name="Grzebelus D."/>
            <person name="Ashrafi H."/>
            <person name="Zheng Z."/>
            <person name="Cheng S."/>
            <person name="Spooner D."/>
            <person name="Van Deynze A."/>
            <person name="Simon P."/>
        </authorList>
    </citation>
    <scope>NUCLEOTIDE SEQUENCE</scope>
    <source>
        <tissue evidence="6">Leaf</tissue>
    </source>
</reference>
<evidence type="ECO:0000256" key="5">
    <source>
        <dbReference type="ARBA" id="ARBA00023242"/>
    </source>
</evidence>
<protein>
    <recommendedName>
        <fullName evidence="8">TF-B3 domain-containing protein</fullName>
    </recommendedName>
</protein>
<evidence type="ECO:0000313" key="7">
    <source>
        <dbReference type="Proteomes" id="UP000077755"/>
    </source>
</evidence>
<evidence type="ECO:0000256" key="2">
    <source>
        <dbReference type="ARBA" id="ARBA00023015"/>
    </source>
</evidence>
<evidence type="ECO:0000313" key="6">
    <source>
        <dbReference type="EMBL" id="WOG82721.1"/>
    </source>
</evidence>
<dbReference type="Gene3D" id="2.40.330.10">
    <property type="entry name" value="DNA-binding pseudobarrel domain"/>
    <property type="match status" value="1"/>
</dbReference>
<keyword evidence="7" id="KW-1185">Reference proteome</keyword>
<evidence type="ECO:0000256" key="4">
    <source>
        <dbReference type="ARBA" id="ARBA00023163"/>
    </source>
</evidence>
<dbReference type="EMBL" id="CP093343">
    <property type="protein sequence ID" value="WOG82721.1"/>
    <property type="molecule type" value="Genomic_DNA"/>
</dbReference>
<keyword evidence="2" id="KW-0805">Transcription regulation</keyword>
<dbReference type="GO" id="GO:0003677">
    <property type="term" value="F:DNA binding"/>
    <property type="evidence" value="ECO:0007669"/>
    <property type="project" value="UniProtKB-KW"/>
</dbReference>
<dbReference type="AlphaFoldDB" id="A0AAF0W5W5"/>
<keyword evidence="3" id="KW-0238">DNA-binding</keyword>
<reference evidence="6" key="2">
    <citation type="submission" date="2022-03" db="EMBL/GenBank/DDBJ databases">
        <title>Draft title - Genomic analysis of global carrot germplasm unveils the trajectory of domestication and the origin of high carotenoid orange carrot.</title>
        <authorList>
            <person name="Iorizzo M."/>
            <person name="Ellison S."/>
            <person name="Senalik D."/>
            <person name="Macko-Podgorni A."/>
            <person name="Grzebelus D."/>
            <person name="Bostan H."/>
            <person name="Rolling W."/>
            <person name="Curaba J."/>
            <person name="Simon P."/>
        </authorList>
    </citation>
    <scope>NUCLEOTIDE SEQUENCE</scope>
    <source>
        <tissue evidence="6">Leaf</tissue>
    </source>
</reference>
<dbReference type="SUPFAM" id="SSF101936">
    <property type="entry name" value="DNA-binding pseudobarrel domain"/>
    <property type="match status" value="1"/>
</dbReference>
<dbReference type="Proteomes" id="UP000077755">
    <property type="component" value="Chromosome 1"/>
</dbReference>
<dbReference type="GO" id="GO:0005634">
    <property type="term" value="C:nucleus"/>
    <property type="evidence" value="ECO:0007669"/>
    <property type="project" value="UniProtKB-SubCell"/>
</dbReference>
<name>A0AAF0W5W5_DAUCS</name>
<accession>A0AAF0W5W5</accession>
<evidence type="ECO:0008006" key="8">
    <source>
        <dbReference type="Google" id="ProtNLM"/>
    </source>
</evidence>
<keyword evidence="5" id="KW-0539">Nucleus</keyword>
<evidence type="ECO:0000256" key="3">
    <source>
        <dbReference type="ARBA" id="ARBA00023125"/>
    </source>
</evidence>